<name>A0A8A1MQR9_AJECA</name>
<dbReference type="AlphaFoldDB" id="A0A8A1MQR9"/>
<feature type="compositionally biased region" description="Polar residues" evidence="1">
    <location>
        <begin position="38"/>
        <end position="51"/>
    </location>
</feature>
<sequence>MARVFFEIAGNRSSAKCMHQYSRSKPKGQVQILGTGEHPSSAQAKVASPSQPIHEKWDDGSNPDPNTTKMILENQQDIWLSTQQSCLQGFNQSCNVQSQ</sequence>
<gene>
    <name evidence="2" type="ORF">I7I51_07264</name>
</gene>
<evidence type="ECO:0000313" key="2">
    <source>
        <dbReference type="EMBL" id="QSS66407.1"/>
    </source>
</evidence>
<dbReference type="VEuPathDB" id="FungiDB:I7I51_07264"/>
<dbReference type="OrthoDB" id="10485694at2759"/>
<dbReference type="EMBL" id="CP069115">
    <property type="protein sequence ID" value="QSS66407.1"/>
    <property type="molecule type" value="Genomic_DNA"/>
</dbReference>
<accession>A0A8A1MQR9</accession>
<proteinExistence type="predicted"/>
<reference evidence="2" key="1">
    <citation type="submission" date="2021-01" db="EMBL/GenBank/DDBJ databases">
        <title>Chromosome-level genome assembly of a human fungal pathogen reveals clustering of transcriptionally co-regulated genes.</title>
        <authorList>
            <person name="Voorhies M."/>
            <person name="Cohen S."/>
            <person name="Shea T.P."/>
            <person name="Petrus S."/>
            <person name="Munoz J.F."/>
            <person name="Poplawski S."/>
            <person name="Goldman W.E."/>
            <person name="Michael T."/>
            <person name="Cuomo C.A."/>
            <person name="Sil A."/>
            <person name="Beyhan S."/>
        </authorList>
    </citation>
    <scope>NUCLEOTIDE SEQUENCE</scope>
    <source>
        <strain evidence="2">WU24</strain>
    </source>
</reference>
<evidence type="ECO:0000256" key="1">
    <source>
        <dbReference type="SAM" id="MobiDB-lite"/>
    </source>
</evidence>
<protein>
    <submittedName>
        <fullName evidence="2">Uncharacterized protein</fullName>
    </submittedName>
</protein>
<evidence type="ECO:0000313" key="3">
    <source>
        <dbReference type="Proteomes" id="UP000663671"/>
    </source>
</evidence>
<dbReference type="Proteomes" id="UP000663671">
    <property type="component" value="Chromosome 3"/>
</dbReference>
<organism evidence="2 3">
    <name type="scientific">Ajellomyces capsulatus</name>
    <name type="common">Darling's disease fungus</name>
    <name type="synonym">Histoplasma capsulatum</name>
    <dbReference type="NCBI Taxonomy" id="5037"/>
    <lineage>
        <taxon>Eukaryota</taxon>
        <taxon>Fungi</taxon>
        <taxon>Dikarya</taxon>
        <taxon>Ascomycota</taxon>
        <taxon>Pezizomycotina</taxon>
        <taxon>Eurotiomycetes</taxon>
        <taxon>Eurotiomycetidae</taxon>
        <taxon>Onygenales</taxon>
        <taxon>Ajellomycetaceae</taxon>
        <taxon>Histoplasma</taxon>
    </lineage>
</organism>
<feature type="region of interest" description="Disordered" evidence="1">
    <location>
        <begin position="38"/>
        <end position="66"/>
    </location>
</feature>